<proteinExistence type="predicted"/>
<keyword evidence="3" id="KW-1185">Reference proteome</keyword>
<feature type="region of interest" description="Disordered" evidence="1">
    <location>
        <begin position="1"/>
        <end position="50"/>
    </location>
</feature>
<dbReference type="EMBL" id="MU006013">
    <property type="protein sequence ID" value="KAF2858292.1"/>
    <property type="molecule type" value="Genomic_DNA"/>
</dbReference>
<organism evidence="2 3">
    <name type="scientific">Piedraia hortae CBS 480.64</name>
    <dbReference type="NCBI Taxonomy" id="1314780"/>
    <lineage>
        <taxon>Eukaryota</taxon>
        <taxon>Fungi</taxon>
        <taxon>Dikarya</taxon>
        <taxon>Ascomycota</taxon>
        <taxon>Pezizomycotina</taxon>
        <taxon>Dothideomycetes</taxon>
        <taxon>Dothideomycetidae</taxon>
        <taxon>Capnodiales</taxon>
        <taxon>Piedraiaceae</taxon>
        <taxon>Piedraia</taxon>
    </lineage>
</organism>
<accession>A0A6A7BT90</accession>
<evidence type="ECO:0000256" key="1">
    <source>
        <dbReference type="SAM" id="MobiDB-lite"/>
    </source>
</evidence>
<evidence type="ECO:0000313" key="2">
    <source>
        <dbReference type="EMBL" id="KAF2858292.1"/>
    </source>
</evidence>
<sequence>MTRRLITPSHGTSSHSDTPKSKVHPHPHSNSLQQQRRKFVKEAKHAETIE</sequence>
<gene>
    <name evidence="2" type="ORF">K470DRAFT_136026</name>
</gene>
<feature type="compositionally biased region" description="Basic and acidic residues" evidence="1">
    <location>
        <begin position="40"/>
        <end position="50"/>
    </location>
</feature>
<protein>
    <submittedName>
        <fullName evidence="2">Uncharacterized protein</fullName>
    </submittedName>
</protein>
<evidence type="ECO:0000313" key="3">
    <source>
        <dbReference type="Proteomes" id="UP000799421"/>
    </source>
</evidence>
<reference evidence="2" key="1">
    <citation type="journal article" date="2020" name="Stud. Mycol.">
        <title>101 Dothideomycetes genomes: a test case for predicting lifestyles and emergence of pathogens.</title>
        <authorList>
            <person name="Haridas S."/>
            <person name="Albert R."/>
            <person name="Binder M."/>
            <person name="Bloem J."/>
            <person name="Labutti K."/>
            <person name="Salamov A."/>
            <person name="Andreopoulos B."/>
            <person name="Baker S."/>
            <person name="Barry K."/>
            <person name="Bills G."/>
            <person name="Bluhm B."/>
            <person name="Cannon C."/>
            <person name="Castanera R."/>
            <person name="Culley D."/>
            <person name="Daum C."/>
            <person name="Ezra D."/>
            <person name="Gonzalez J."/>
            <person name="Henrissat B."/>
            <person name="Kuo A."/>
            <person name="Liang C."/>
            <person name="Lipzen A."/>
            <person name="Lutzoni F."/>
            <person name="Magnuson J."/>
            <person name="Mondo S."/>
            <person name="Nolan M."/>
            <person name="Ohm R."/>
            <person name="Pangilinan J."/>
            <person name="Park H.-J."/>
            <person name="Ramirez L."/>
            <person name="Alfaro M."/>
            <person name="Sun H."/>
            <person name="Tritt A."/>
            <person name="Yoshinaga Y."/>
            <person name="Zwiers L.-H."/>
            <person name="Turgeon B."/>
            <person name="Goodwin S."/>
            <person name="Spatafora J."/>
            <person name="Crous P."/>
            <person name="Grigoriev I."/>
        </authorList>
    </citation>
    <scope>NUCLEOTIDE SEQUENCE</scope>
    <source>
        <strain evidence="2">CBS 480.64</strain>
    </source>
</reference>
<dbReference type="Proteomes" id="UP000799421">
    <property type="component" value="Unassembled WGS sequence"/>
</dbReference>
<name>A0A6A7BT90_9PEZI</name>
<dbReference type="AlphaFoldDB" id="A0A6A7BT90"/>